<dbReference type="Proteomes" id="UP000284706">
    <property type="component" value="Unassembled WGS sequence"/>
</dbReference>
<feature type="compositionally biased region" description="Low complexity" evidence="1">
    <location>
        <begin position="111"/>
        <end position="122"/>
    </location>
</feature>
<protein>
    <submittedName>
        <fullName evidence="2">Uncharacterized protein</fullName>
    </submittedName>
</protein>
<sequence>MPSNSKNASQRPSTPPPKTSSTDSHSPANMDTSPIQSPSRRSRNTDDEAYRPSVRSAAPATPRRSQRQAALSPSGPRTPSSSSQSNAPKLASPTSAVRNQRKRVVSTPYPSSISATQATTTSRKVSGSNRKVQKEAPSPGKVSREIGVQASTGPQVVVNHYQSFTLNVSPAGSVPAQGLMNRPALHGQGAMRPLGDPRLQVPQVPTIGMGPPHGLQPPFEMRVPSHTALNRVGDQHLANGPQGHLRHIRSHADMRNLHDTFNYPVQTQLPNISGLQAHMDPPMRFPTVPTPLPAPTPRHPLGMVAPIPPLDVPQYHAANVAQAQAEGGQGVYHDTTSNVPEFVQGSSSGYGTNVPLPSNTMQFYPPNVAQSQVEGSHNAYHHAAGAPEFVQGSNSDMTLNGTSNAYQHYGQN</sequence>
<dbReference type="AlphaFoldDB" id="A0A409WAH4"/>
<comment type="caution">
    <text evidence="2">The sequence shown here is derived from an EMBL/GenBank/DDBJ whole genome shotgun (WGS) entry which is preliminary data.</text>
</comment>
<organism evidence="2 3">
    <name type="scientific">Gymnopilus dilepis</name>
    <dbReference type="NCBI Taxonomy" id="231916"/>
    <lineage>
        <taxon>Eukaryota</taxon>
        <taxon>Fungi</taxon>
        <taxon>Dikarya</taxon>
        <taxon>Basidiomycota</taxon>
        <taxon>Agaricomycotina</taxon>
        <taxon>Agaricomycetes</taxon>
        <taxon>Agaricomycetidae</taxon>
        <taxon>Agaricales</taxon>
        <taxon>Agaricineae</taxon>
        <taxon>Hymenogastraceae</taxon>
        <taxon>Gymnopilus</taxon>
    </lineage>
</organism>
<accession>A0A409WAH4</accession>
<evidence type="ECO:0000313" key="3">
    <source>
        <dbReference type="Proteomes" id="UP000284706"/>
    </source>
</evidence>
<feature type="compositionally biased region" description="Polar residues" evidence="1">
    <location>
        <begin position="1"/>
        <end position="11"/>
    </location>
</feature>
<reference evidence="2 3" key="1">
    <citation type="journal article" date="2018" name="Evol. Lett.">
        <title>Horizontal gene cluster transfer increased hallucinogenic mushroom diversity.</title>
        <authorList>
            <person name="Reynolds H.T."/>
            <person name="Vijayakumar V."/>
            <person name="Gluck-Thaler E."/>
            <person name="Korotkin H.B."/>
            <person name="Matheny P.B."/>
            <person name="Slot J.C."/>
        </authorList>
    </citation>
    <scope>NUCLEOTIDE SEQUENCE [LARGE SCALE GENOMIC DNA]</scope>
    <source>
        <strain evidence="2 3">SRW20</strain>
    </source>
</reference>
<dbReference type="EMBL" id="NHYE01005252">
    <property type="protein sequence ID" value="PPQ75517.1"/>
    <property type="molecule type" value="Genomic_DNA"/>
</dbReference>
<evidence type="ECO:0000256" key="1">
    <source>
        <dbReference type="SAM" id="MobiDB-lite"/>
    </source>
</evidence>
<evidence type="ECO:0000313" key="2">
    <source>
        <dbReference type="EMBL" id="PPQ75517.1"/>
    </source>
</evidence>
<feature type="region of interest" description="Disordered" evidence="1">
    <location>
        <begin position="1"/>
        <end position="147"/>
    </location>
</feature>
<feature type="compositionally biased region" description="Polar residues" evidence="1">
    <location>
        <begin position="29"/>
        <end position="39"/>
    </location>
</feature>
<feature type="compositionally biased region" description="Low complexity" evidence="1">
    <location>
        <begin position="72"/>
        <end position="88"/>
    </location>
</feature>
<name>A0A409WAH4_9AGAR</name>
<gene>
    <name evidence="2" type="ORF">CVT26_012541</name>
</gene>
<keyword evidence="3" id="KW-1185">Reference proteome</keyword>
<dbReference type="InParanoid" id="A0A409WAH4"/>
<proteinExistence type="predicted"/>